<keyword evidence="1" id="KW-0812">Transmembrane</keyword>
<keyword evidence="1" id="KW-0472">Membrane</keyword>
<name>A0A2P2IQP2_RHIMU</name>
<accession>A0A2P2IQP2</accession>
<proteinExistence type="predicted"/>
<reference evidence="2" key="1">
    <citation type="submission" date="2018-02" db="EMBL/GenBank/DDBJ databases">
        <title>Rhizophora mucronata_Transcriptome.</title>
        <authorList>
            <person name="Meera S.P."/>
            <person name="Sreeshan A."/>
            <person name="Augustine A."/>
        </authorList>
    </citation>
    <scope>NUCLEOTIDE SEQUENCE</scope>
    <source>
        <tissue evidence="2">Leaf</tissue>
    </source>
</reference>
<sequence>MPFLGIVENEMGLFSSFFLLLLNVRFFNFCLFPWKMRKIMEV</sequence>
<evidence type="ECO:0000256" key="1">
    <source>
        <dbReference type="SAM" id="Phobius"/>
    </source>
</evidence>
<feature type="transmembrane region" description="Helical" evidence="1">
    <location>
        <begin position="12"/>
        <end position="34"/>
    </location>
</feature>
<protein>
    <submittedName>
        <fullName evidence="2">Uncharacterized protein</fullName>
    </submittedName>
</protein>
<organism evidence="2">
    <name type="scientific">Rhizophora mucronata</name>
    <name type="common">Asiatic mangrove</name>
    <dbReference type="NCBI Taxonomy" id="61149"/>
    <lineage>
        <taxon>Eukaryota</taxon>
        <taxon>Viridiplantae</taxon>
        <taxon>Streptophyta</taxon>
        <taxon>Embryophyta</taxon>
        <taxon>Tracheophyta</taxon>
        <taxon>Spermatophyta</taxon>
        <taxon>Magnoliopsida</taxon>
        <taxon>eudicotyledons</taxon>
        <taxon>Gunneridae</taxon>
        <taxon>Pentapetalae</taxon>
        <taxon>rosids</taxon>
        <taxon>fabids</taxon>
        <taxon>Malpighiales</taxon>
        <taxon>Rhizophoraceae</taxon>
        <taxon>Rhizophora</taxon>
    </lineage>
</organism>
<keyword evidence="1" id="KW-1133">Transmembrane helix</keyword>
<evidence type="ECO:0000313" key="2">
    <source>
        <dbReference type="EMBL" id="MBW83510.1"/>
    </source>
</evidence>
<dbReference type="AlphaFoldDB" id="A0A2P2IQP2"/>
<dbReference type="EMBL" id="GGEC01003027">
    <property type="protein sequence ID" value="MBW83510.1"/>
    <property type="molecule type" value="Transcribed_RNA"/>
</dbReference>